<proteinExistence type="predicted"/>
<reference evidence="1" key="1">
    <citation type="submission" date="2023-03" db="EMBL/GenBank/DDBJ databases">
        <title>Massive genome expansion in bonnet fungi (Mycena s.s.) driven by repeated elements and novel gene families across ecological guilds.</title>
        <authorList>
            <consortium name="Lawrence Berkeley National Laboratory"/>
            <person name="Harder C.B."/>
            <person name="Miyauchi S."/>
            <person name="Viragh M."/>
            <person name="Kuo A."/>
            <person name="Thoen E."/>
            <person name="Andreopoulos B."/>
            <person name="Lu D."/>
            <person name="Skrede I."/>
            <person name="Drula E."/>
            <person name="Henrissat B."/>
            <person name="Morin E."/>
            <person name="Kohler A."/>
            <person name="Barry K."/>
            <person name="LaButti K."/>
            <person name="Morin E."/>
            <person name="Salamov A."/>
            <person name="Lipzen A."/>
            <person name="Mereny Z."/>
            <person name="Hegedus B."/>
            <person name="Baldrian P."/>
            <person name="Stursova M."/>
            <person name="Weitz H."/>
            <person name="Taylor A."/>
            <person name="Grigoriev I.V."/>
            <person name="Nagy L.G."/>
            <person name="Martin F."/>
            <person name="Kauserud H."/>
        </authorList>
    </citation>
    <scope>NUCLEOTIDE SEQUENCE</scope>
    <source>
        <strain evidence="1">CBHHK200</strain>
    </source>
</reference>
<protein>
    <submittedName>
        <fullName evidence="1">Uncharacterized protein</fullName>
    </submittedName>
</protein>
<dbReference type="EMBL" id="JARJCM010000092">
    <property type="protein sequence ID" value="KAJ7030331.1"/>
    <property type="molecule type" value="Genomic_DNA"/>
</dbReference>
<sequence>MSPSRASAPLSNGIPGSFIATQALVCSLFRSVMTCALNFVHSHDVNIFPAKSLPRSSFKTETTKIILSFDKRSCAHIPFVHCFTQTPSSVIICCRCNSNSVAASVHPSLSDGRTISTCSAKPYPQSGSIILQFPQDEVRLASSSQAVRVTPPFAFTAGPSFGHCILPSTTCPF</sequence>
<dbReference type="Proteomes" id="UP001218188">
    <property type="component" value="Unassembled WGS sequence"/>
</dbReference>
<keyword evidence="2" id="KW-1185">Reference proteome</keyword>
<dbReference type="AlphaFoldDB" id="A0AAD6SLV3"/>
<name>A0AAD6SLV3_9AGAR</name>
<evidence type="ECO:0000313" key="1">
    <source>
        <dbReference type="EMBL" id="KAJ7030331.1"/>
    </source>
</evidence>
<evidence type="ECO:0000313" key="2">
    <source>
        <dbReference type="Proteomes" id="UP001218188"/>
    </source>
</evidence>
<comment type="caution">
    <text evidence="1">The sequence shown here is derived from an EMBL/GenBank/DDBJ whole genome shotgun (WGS) entry which is preliminary data.</text>
</comment>
<organism evidence="1 2">
    <name type="scientific">Mycena alexandri</name>
    <dbReference type="NCBI Taxonomy" id="1745969"/>
    <lineage>
        <taxon>Eukaryota</taxon>
        <taxon>Fungi</taxon>
        <taxon>Dikarya</taxon>
        <taxon>Basidiomycota</taxon>
        <taxon>Agaricomycotina</taxon>
        <taxon>Agaricomycetes</taxon>
        <taxon>Agaricomycetidae</taxon>
        <taxon>Agaricales</taxon>
        <taxon>Marasmiineae</taxon>
        <taxon>Mycenaceae</taxon>
        <taxon>Mycena</taxon>
    </lineage>
</organism>
<gene>
    <name evidence="1" type="ORF">C8F04DRAFT_1397957</name>
</gene>
<accession>A0AAD6SLV3</accession>